<feature type="coiled-coil region" evidence="4">
    <location>
        <begin position="419"/>
        <end position="446"/>
    </location>
</feature>
<organism evidence="6 7">
    <name type="scientific">Pipistrellus kuhlii</name>
    <name type="common">Kuhl's pipistrelle</name>
    <dbReference type="NCBI Taxonomy" id="59472"/>
    <lineage>
        <taxon>Eukaryota</taxon>
        <taxon>Metazoa</taxon>
        <taxon>Chordata</taxon>
        <taxon>Craniata</taxon>
        <taxon>Vertebrata</taxon>
        <taxon>Euteleostomi</taxon>
        <taxon>Mammalia</taxon>
        <taxon>Eutheria</taxon>
        <taxon>Laurasiatheria</taxon>
        <taxon>Chiroptera</taxon>
        <taxon>Yangochiroptera</taxon>
        <taxon>Vespertilionidae</taxon>
        <taxon>Pipistrellus</taxon>
    </lineage>
</organism>
<dbReference type="AlphaFoldDB" id="A0A7J7S490"/>
<feature type="region of interest" description="Disordered" evidence="5">
    <location>
        <begin position="481"/>
        <end position="531"/>
    </location>
</feature>
<dbReference type="InterPro" id="IPR048256">
    <property type="entry name" value="Tektin-like"/>
</dbReference>
<dbReference type="EMBL" id="JACAGB010000052">
    <property type="protein sequence ID" value="KAF6283240.1"/>
    <property type="molecule type" value="Genomic_DNA"/>
</dbReference>
<dbReference type="InterPro" id="IPR038949">
    <property type="entry name" value="TEKTL1"/>
</dbReference>
<evidence type="ECO:0000313" key="7">
    <source>
        <dbReference type="Proteomes" id="UP000558488"/>
    </source>
</evidence>
<evidence type="ECO:0000313" key="6">
    <source>
        <dbReference type="EMBL" id="KAF6283240.1"/>
    </source>
</evidence>
<sequence>MPVLIPQVEQSQNKRVGAPQWREEAQAKMLEAHQLTARCGQEAVTMWQPKDSVWDPNVAHHLCRAAYILPWRFHVEMLQDGSTLEKPPPGEGVTLWKSKMKPPAWHARLPLPLNRDARALQTVDLVQAHARGSRLTAARLGRAQQQINGQLQLLQRQRDATDHRLSQVRKGLLINHQSVKLRGYRPESEKIPDKADSMLIWEKEELKSMKRKMEKDMEKSEALLKALASCRDALVFCCKERLQVVDLMNKPLDKVLELAGRHSWVDLSRIPTPHTQGQKTPPIDPVGSYTPECAAALSQAKRLLMESKDTLQEMAKNEEEVGEQQRKISDSVCNSLAVKMRETTELKEKMNMSVGLMRGTIHRCNKFNQEMYITRGLIKGPLSKCHLETREKLDRPLVRVYQRHVGTQLPEPGHLTLGTDKLQRHISNVEKNLEDLRSTHRNLTRSLDCKRIGHEVDYNVVRLRLRQRHPHVNYQQAQSLVNDWNPRTPLKAGSRPQTQPPKPGTRLQTLPPKPGTHPQILPPKADSKAAK</sequence>
<dbReference type="GO" id="GO:0005737">
    <property type="term" value="C:cytoplasm"/>
    <property type="evidence" value="ECO:0007669"/>
    <property type="project" value="UniProtKB-SubCell"/>
</dbReference>
<keyword evidence="3 4" id="KW-0175">Coiled coil</keyword>
<dbReference type="Pfam" id="PF03148">
    <property type="entry name" value="Tektin"/>
    <property type="match status" value="1"/>
</dbReference>
<accession>A0A7J7S490</accession>
<evidence type="ECO:0000256" key="1">
    <source>
        <dbReference type="ARBA" id="ARBA00004496"/>
    </source>
</evidence>
<comment type="caution">
    <text evidence="6">The sequence shown here is derived from an EMBL/GenBank/DDBJ whole genome shotgun (WGS) entry which is preliminary data.</text>
</comment>
<evidence type="ECO:0000256" key="4">
    <source>
        <dbReference type="SAM" id="Coils"/>
    </source>
</evidence>
<reference evidence="6 7" key="1">
    <citation type="journal article" date="2020" name="Nature">
        <title>Six reference-quality genomes reveal evolution of bat adaptations.</title>
        <authorList>
            <person name="Jebb D."/>
            <person name="Huang Z."/>
            <person name="Pippel M."/>
            <person name="Hughes G.M."/>
            <person name="Lavrichenko K."/>
            <person name="Devanna P."/>
            <person name="Winkler S."/>
            <person name="Jermiin L.S."/>
            <person name="Skirmuntt E.C."/>
            <person name="Katzourakis A."/>
            <person name="Burkitt-Gray L."/>
            <person name="Ray D.A."/>
            <person name="Sullivan K.A.M."/>
            <person name="Roscito J.G."/>
            <person name="Kirilenko B.M."/>
            <person name="Davalos L.M."/>
            <person name="Corthals A.P."/>
            <person name="Power M.L."/>
            <person name="Jones G."/>
            <person name="Ransome R.D."/>
            <person name="Dechmann D.K.N."/>
            <person name="Locatelli A.G."/>
            <person name="Puechmaille S.J."/>
            <person name="Fedrigo O."/>
            <person name="Jarvis E.D."/>
            <person name="Hiller M."/>
            <person name="Vernes S.C."/>
            <person name="Myers E.W."/>
            <person name="Teeling E.C."/>
        </authorList>
    </citation>
    <scope>NUCLEOTIDE SEQUENCE [LARGE SCALE GENOMIC DNA]</scope>
    <source>
        <strain evidence="6">MPipKuh1</strain>
        <tissue evidence="6">Flight muscle</tissue>
    </source>
</reference>
<proteinExistence type="predicted"/>
<keyword evidence="7" id="KW-1185">Reference proteome</keyword>
<evidence type="ECO:0000256" key="5">
    <source>
        <dbReference type="SAM" id="MobiDB-lite"/>
    </source>
</evidence>
<comment type="subcellular location">
    <subcellularLocation>
        <location evidence="1">Cytoplasm</location>
    </subcellularLocation>
</comment>
<dbReference type="OrthoDB" id="9896158at2759"/>
<dbReference type="PANTHER" id="PTHR35081:SF1">
    <property type="entry name" value="COILED-COIL DOMAIN-CONTAINING PROTEIN 105"/>
    <property type="match status" value="1"/>
</dbReference>
<evidence type="ECO:0000256" key="3">
    <source>
        <dbReference type="ARBA" id="ARBA00023054"/>
    </source>
</evidence>
<evidence type="ECO:0000256" key="2">
    <source>
        <dbReference type="ARBA" id="ARBA00022490"/>
    </source>
</evidence>
<protein>
    <submittedName>
        <fullName evidence="6">Coiled-coil domain containing 105</fullName>
    </submittedName>
</protein>
<dbReference type="PANTHER" id="PTHR35081">
    <property type="entry name" value="COILED-COIL DOMAIN-CONTAINING PROTEIN 105"/>
    <property type="match status" value="1"/>
</dbReference>
<name>A0A7J7S490_PIPKU</name>
<gene>
    <name evidence="6" type="ORF">mPipKuh1_002149</name>
</gene>
<dbReference type="GO" id="GO:0005929">
    <property type="term" value="C:cilium"/>
    <property type="evidence" value="ECO:0007669"/>
    <property type="project" value="UniProtKB-ARBA"/>
</dbReference>
<keyword evidence="2" id="KW-0963">Cytoplasm</keyword>
<dbReference type="Proteomes" id="UP000558488">
    <property type="component" value="Unassembled WGS sequence"/>
</dbReference>